<evidence type="ECO:0000256" key="7">
    <source>
        <dbReference type="RuleBase" id="RU000382"/>
    </source>
</evidence>
<evidence type="ECO:0000256" key="2">
    <source>
        <dbReference type="ARBA" id="ARBA00009533"/>
    </source>
</evidence>
<feature type="modified residue" description="N6-(pyridoxal phosphate)lysine" evidence="6">
    <location>
        <position position="299"/>
    </location>
</feature>
<reference evidence="8 9" key="1">
    <citation type="journal article" date="2016" name="Antonie Van Leeuwenhoek">
        <title>Denitratimonas tolerans gen. nov., sp. nov., a denitrifying bacterium isolated from a bioreactor for tannery wastewater treatment.</title>
        <authorList>
            <person name="Han S.I."/>
            <person name="Kim J.O."/>
            <person name="Lee Y.R."/>
            <person name="Ekpeghere K.I."/>
            <person name="Koh S.C."/>
            <person name="Whang K.S."/>
        </authorList>
    </citation>
    <scope>NUCLEOTIDE SEQUENCE [LARGE SCALE GENOMIC DNA]</scope>
    <source>
        <strain evidence="8 9">KACC 17565</strain>
    </source>
</reference>
<keyword evidence="8" id="KW-0032">Aminotransferase</keyword>
<dbReference type="EMBL" id="JBBDHC010000009">
    <property type="protein sequence ID" value="MEJ1249568.1"/>
    <property type="molecule type" value="Genomic_DNA"/>
</dbReference>
<gene>
    <name evidence="8" type="ORF">WB794_07775</name>
</gene>
<evidence type="ECO:0000313" key="8">
    <source>
        <dbReference type="EMBL" id="MEJ1249568.1"/>
    </source>
</evidence>
<dbReference type="Gene3D" id="3.90.1150.10">
    <property type="entry name" value="Aspartate Aminotransferase, domain 1"/>
    <property type="match status" value="1"/>
</dbReference>
<dbReference type="InterPro" id="IPR010977">
    <property type="entry name" value="Aromatic_deC"/>
</dbReference>
<dbReference type="Proteomes" id="UP001364472">
    <property type="component" value="Unassembled WGS sequence"/>
</dbReference>
<evidence type="ECO:0000256" key="4">
    <source>
        <dbReference type="ARBA" id="ARBA00022898"/>
    </source>
</evidence>
<dbReference type="Pfam" id="PF00282">
    <property type="entry name" value="Pyridoxal_deC"/>
    <property type="match status" value="1"/>
</dbReference>
<dbReference type="GO" id="GO:0030170">
    <property type="term" value="F:pyridoxal phosphate binding"/>
    <property type="evidence" value="ECO:0007669"/>
    <property type="project" value="InterPro"/>
</dbReference>
<name>A0AAW9R5X2_9GAMM</name>
<comment type="cofactor">
    <cofactor evidence="1 6 7">
        <name>pyridoxal 5'-phosphate</name>
        <dbReference type="ChEBI" id="CHEBI:597326"/>
    </cofactor>
</comment>
<protein>
    <submittedName>
        <fullName evidence="8">Aminotransferase class V-fold PLP-dependent enzyme</fullName>
    </submittedName>
</protein>
<dbReference type="RefSeq" id="WP_337335285.1">
    <property type="nucleotide sequence ID" value="NZ_JBBDHC010000009.1"/>
</dbReference>
<sequence length="481" mass="52015">MNHAAHDPASLELSPEQMRTMGQTVVERAVAHLAALDRAPSNGDFTDIEALCRALREDAPEDGAPLESLLDPLFEEWIPRSFGTPGPGYFAYIPGGGVYPAALADFIADTANRYTGIWQAAPALVQLEANTLDWLRDWMQFPETARGLYTPGGSMAMFNAIAAAREDRLGHNIRAGTLYVSTQSHHCITKAARLAGVAHDRVRQVAVDGRFRMRVDVLKAAVAEDRAAGLRPFMVFSTAGTTNTGAVDPLEAVADLCAREGLWHHVDGAYGAFFHMVPELRPLLAGLPRADSLTLDPHKGLFMPYGTGALLVRDGEKLRALHSSEAGYLPDNQSEFYDPAQYGPDLSRGFPGLRVWLTLKLFGTARYRAALAEKRALAVWAANEVAKIPGVVMDAAPQLSLFAFHLESPRLDTLEAQNAATRALMARVTARGRVMVTGAQVGERYLGRVCVLSFRSRRAQVEACVEDIAAEAAALLAEAGG</sequence>
<accession>A0AAW9R5X2</accession>
<evidence type="ECO:0000256" key="1">
    <source>
        <dbReference type="ARBA" id="ARBA00001933"/>
    </source>
</evidence>
<keyword evidence="5 7" id="KW-0456">Lyase</keyword>
<proteinExistence type="inferred from homology"/>
<dbReference type="AlphaFoldDB" id="A0AAW9R5X2"/>
<dbReference type="PANTHER" id="PTHR11999:SF70">
    <property type="entry name" value="MIP05841P"/>
    <property type="match status" value="1"/>
</dbReference>
<keyword evidence="9" id="KW-1185">Reference proteome</keyword>
<evidence type="ECO:0000256" key="6">
    <source>
        <dbReference type="PIRSR" id="PIRSR602129-50"/>
    </source>
</evidence>
<dbReference type="GO" id="GO:0006520">
    <property type="term" value="P:amino acid metabolic process"/>
    <property type="evidence" value="ECO:0007669"/>
    <property type="project" value="InterPro"/>
</dbReference>
<dbReference type="PRINTS" id="PR00800">
    <property type="entry name" value="YHDCRBOXLASE"/>
</dbReference>
<evidence type="ECO:0000313" key="9">
    <source>
        <dbReference type="Proteomes" id="UP001364472"/>
    </source>
</evidence>
<dbReference type="InterPro" id="IPR015424">
    <property type="entry name" value="PyrdxlP-dep_Trfase"/>
</dbReference>
<dbReference type="PANTHER" id="PTHR11999">
    <property type="entry name" value="GROUP II PYRIDOXAL-5-PHOSPHATE DECARBOXYLASE"/>
    <property type="match status" value="1"/>
</dbReference>
<organism evidence="8 9">
    <name type="scientific">Denitratimonas tolerans</name>
    <dbReference type="NCBI Taxonomy" id="1338420"/>
    <lineage>
        <taxon>Bacteria</taxon>
        <taxon>Pseudomonadati</taxon>
        <taxon>Pseudomonadota</taxon>
        <taxon>Gammaproteobacteria</taxon>
        <taxon>Lysobacterales</taxon>
        <taxon>Lysobacteraceae</taxon>
        <taxon>Denitratimonas</taxon>
    </lineage>
</organism>
<evidence type="ECO:0000256" key="5">
    <source>
        <dbReference type="ARBA" id="ARBA00023239"/>
    </source>
</evidence>
<keyword evidence="3" id="KW-0210">Decarboxylase</keyword>
<comment type="similarity">
    <text evidence="2 7">Belongs to the group II decarboxylase family.</text>
</comment>
<dbReference type="Gene3D" id="3.40.640.10">
    <property type="entry name" value="Type I PLP-dependent aspartate aminotransferase-like (Major domain)"/>
    <property type="match status" value="1"/>
</dbReference>
<comment type="caution">
    <text evidence="8">The sequence shown here is derived from an EMBL/GenBank/DDBJ whole genome shotgun (WGS) entry which is preliminary data.</text>
</comment>
<dbReference type="InterPro" id="IPR002129">
    <property type="entry name" value="PyrdxlP-dep_de-COase"/>
</dbReference>
<dbReference type="GO" id="GO:0019752">
    <property type="term" value="P:carboxylic acid metabolic process"/>
    <property type="evidence" value="ECO:0007669"/>
    <property type="project" value="InterPro"/>
</dbReference>
<dbReference type="Gene3D" id="3.90.1150.170">
    <property type="match status" value="1"/>
</dbReference>
<dbReference type="InterPro" id="IPR015421">
    <property type="entry name" value="PyrdxlP-dep_Trfase_major"/>
</dbReference>
<keyword evidence="4 6" id="KW-0663">Pyridoxal phosphate</keyword>
<evidence type="ECO:0000256" key="3">
    <source>
        <dbReference type="ARBA" id="ARBA00022793"/>
    </source>
</evidence>
<dbReference type="InterPro" id="IPR015422">
    <property type="entry name" value="PyrdxlP-dep_Trfase_small"/>
</dbReference>
<dbReference type="SUPFAM" id="SSF53383">
    <property type="entry name" value="PLP-dependent transferases"/>
    <property type="match status" value="1"/>
</dbReference>
<keyword evidence="8" id="KW-0808">Transferase</keyword>
<dbReference type="GO" id="GO:0016831">
    <property type="term" value="F:carboxy-lyase activity"/>
    <property type="evidence" value="ECO:0007669"/>
    <property type="project" value="UniProtKB-KW"/>
</dbReference>
<dbReference type="GO" id="GO:0008483">
    <property type="term" value="F:transaminase activity"/>
    <property type="evidence" value="ECO:0007669"/>
    <property type="project" value="UniProtKB-KW"/>
</dbReference>